<dbReference type="GO" id="GO:0016746">
    <property type="term" value="F:acyltransferase activity"/>
    <property type="evidence" value="ECO:0007669"/>
    <property type="project" value="UniProtKB-KW"/>
</dbReference>
<dbReference type="PROSITE" id="PS51186">
    <property type="entry name" value="GNAT"/>
    <property type="match status" value="1"/>
</dbReference>
<keyword evidence="5" id="KW-1185">Reference proteome</keyword>
<evidence type="ECO:0000313" key="4">
    <source>
        <dbReference type="EMBL" id="MCV2367595.1"/>
    </source>
</evidence>
<sequence>MNDHPIAIRDAQLGDLPALLALYQSSGLDEPQPMSATALAQVEQAWLQLQAMPLARVRVAQAGERLVGTLTLFILPMLSHQGTPSAVIESVGVAADLQGLGLGRALVEDAMALAAAAGCYKLALSSNLRRAQAHAFYEQLGFAQHGKSFQIEMKT</sequence>
<dbReference type="CDD" id="cd04301">
    <property type="entry name" value="NAT_SF"/>
    <property type="match status" value="1"/>
</dbReference>
<dbReference type="Pfam" id="PF00583">
    <property type="entry name" value="Acetyltransf_1"/>
    <property type="match status" value="1"/>
</dbReference>
<organism evidence="4 5">
    <name type="scientific">Roseateles oligotrophus</name>
    <dbReference type="NCBI Taxonomy" id="1769250"/>
    <lineage>
        <taxon>Bacteria</taxon>
        <taxon>Pseudomonadati</taxon>
        <taxon>Pseudomonadota</taxon>
        <taxon>Betaproteobacteria</taxon>
        <taxon>Burkholderiales</taxon>
        <taxon>Sphaerotilaceae</taxon>
        <taxon>Roseateles</taxon>
    </lineage>
</organism>
<evidence type="ECO:0000256" key="2">
    <source>
        <dbReference type="ARBA" id="ARBA00023315"/>
    </source>
</evidence>
<proteinExistence type="predicted"/>
<gene>
    <name evidence="4" type="ORF">LNV07_05755</name>
</gene>
<comment type="caution">
    <text evidence="4">The sequence shown here is derived from an EMBL/GenBank/DDBJ whole genome shotgun (WGS) entry which is preliminary data.</text>
</comment>
<dbReference type="SUPFAM" id="SSF55729">
    <property type="entry name" value="Acyl-CoA N-acyltransferases (Nat)"/>
    <property type="match status" value="1"/>
</dbReference>
<evidence type="ECO:0000256" key="1">
    <source>
        <dbReference type="ARBA" id="ARBA00022679"/>
    </source>
</evidence>
<dbReference type="InterPro" id="IPR016181">
    <property type="entry name" value="Acyl_CoA_acyltransferase"/>
</dbReference>
<dbReference type="EC" id="2.3.1.-" evidence="4"/>
<dbReference type="PANTHER" id="PTHR43877:SF1">
    <property type="entry name" value="ACETYLTRANSFERASE"/>
    <property type="match status" value="1"/>
</dbReference>
<keyword evidence="2 4" id="KW-0012">Acyltransferase</keyword>
<dbReference type="InterPro" id="IPR050832">
    <property type="entry name" value="Bact_Acetyltransf"/>
</dbReference>
<protein>
    <submittedName>
        <fullName evidence="4">GNAT family N-acetyltransferase</fullName>
        <ecNumber evidence="4">2.3.1.-</ecNumber>
    </submittedName>
</protein>
<dbReference type="EMBL" id="JAJIRN010000002">
    <property type="protein sequence ID" value="MCV2367595.1"/>
    <property type="molecule type" value="Genomic_DNA"/>
</dbReference>
<keyword evidence="1 4" id="KW-0808">Transferase</keyword>
<dbReference type="PANTHER" id="PTHR43877">
    <property type="entry name" value="AMINOALKYLPHOSPHONATE N-ACETYLTRANSFERASE-RELATED-RELATED"/>
    <property type="match status" value="1"/>
</dbReference>
<name>A0ABT2YC21_9BURK</name>
<evidence type="ECO:0000259" key="3">
    <source>
        <dbReference type="PROSITE" id="PS51186"/>
    </source>
</evidence>
<dbReference type="Proteomes" id="UP001209701">
    <property type="component" value="Unassembled WGS sequence"/>
</dbReference>
<dbReference type="Gene3D" id="3.40.630.30">
    <property type="match status" value="1"/>
</dbReference>
<evidence type="ECO:0000313" key="5">
    <source>
        <dbReference type="Proteomes" id="UP001209701"/>
    </source>
</evidence>
<reference evidence="4 5" key="1">
    <citation type="submission" date="2021-11" db="EMBL/GenBank/DDBJ databases">
        <authorList>
            <person name="Liang Q."/>
            <person name="Mou H."/>
            <person name="Liu Z."/>
        </authorList>
    </citation>
    <scope>NUCLEOTIDE SEQUENCE [LARGE SCALE GENOMIC DNA]</scope>
    <source>
        <strain evidence="4 5">CHU3</strain>
    </source>
</reference>
<dbReference type="RefSeq" id="WP_263570209.1">
    <property type="nucleotide sequence ID" value="NZ_JAJIRN010000002.1"/>
</dbReference>
<dbReference type="InterPro" id="IPR000182">
    <property type="entry name" value="GNAT_dom"/>
</dbReference>
<feature type="domain" description="N-acetyltransferase" evidence="3">
    <location>
        <begin position="6"/>
        <end position="155"/>
    </location>
</feature>
<accession>A0ABT2YC21</accession>